<dbReference type="Gene3D" id="2.60.40.1120">
    <property type="entry name" value="Carboxypeptidase-like, regulatory domain"/>
    <property type="match status" value="1"/>
</dbReference>
<organism evidence="4 5">
    <name type="scientific">Prosthecobacter fluviatilis</name>
    <dbReference type="NCBI Taxonomy" id="445931"/>
    <lineage>
        <taxon>Bacteria</taxon>
        <taxon>Pseudomonadati</taxon>
        <taxon>Verrucomicrobiota</taxon>
        <taxon>Verrucomicrobiia</taxon>
        <taxon>Verrucomicrobiales</taxon>
        <taxon>Verrucomicrobiaceae</taxon>
        <taxon>Prosthecobacter</taxon>
    </lineage>
</organism>
<feature type="coiled-coil region" evidence="1">
    <location>
        <begin position="628"/>
        <end position="655"/>
    </location>
</feature>
<evidence type="ECO:0000256" key="3">
    <source>
        <dbReference type="SAM" id="SignalP"/>
    </source>
</evidence>
<dbReference type="SUPFAM" id="SSF49464">
    <property type="entry name" value="Carboxypeptidase regulatory domain-like"/>
    <property type="match status" value="1"/>
</dbReference>
<feature type="signal peptide" evidence="3">
    <location>
        <begin position="1"/>
        <end position="18"/>
    </location>
</feature>
<dbReference type="Gene3D" id="2.60.40.10">
    <property type="entry name" value="Immunoglobulins"/>
    <property type="match status" value="1"/>
</dbReference>
<proteinExistence type="predicted"/>
<dbReference type="InterPro" id="IPR008969">
    <property type="entry name" value="CarboxyPept-like_regulatory"/>
</dbReference>
<evidence type="ECO:0000256" key="1">
    <source>
        <dbReference type="SAM" id="Coils"/>
    </source>
</evidence>
<dbReference type="EMBL" id="JBHSMQ010000001">
    <property type="protein sequence ID" value="MFC5453899.1"/>
    <property type="molecule type" value="Genomic_DNA"/>
</dbReference>
<sequence length="897" mass="96467">MKTLLLVFLLLAMPLLHAVDGSMHGRVYGQDEKGGNLGPVAKAKIELKGEPGAAGATVTTDASGYYQIPVLAAGSYHYKITAAGFRDEDAMRGFTMPQDTREFVHDFLLSREPRPGAAPAQSNLVQPAVHGRVYGQTEKGENLGPQPGAKVELLSGPGGKVVATATASSPGGYYEIKNLPPADYAYRVTAAGFAAEDDGRGFAVPQGTLEYVHDFFISRTPPKRERCDLAVLVIKRISSGNDRANDARLPVANARVVLQPSGNLPTPLNQPFVTDAKGECTVKDLAEGDYAVAIDAPECNPFTGKLAVKCDKDGDVVFELTPCNELLHGYVRAMLNEGWGTSAQARAAADRAFQRAVKADAADCSVDYASALAQLSAGDLDAARRSLTVAIGKKSDSTWWDRACEARVWLILCQHQVPDAVREIRSLAQSHDASRPSTPAAKGTAYVCGIGLGLVKGPWHDMVGAGDDVLLERDLLAAFKGELQTECMRGRDHVAGEYGKLKTAEDAAREKLLADVTEKRGAGLARIAERQAVLSKEAAVLDPEIQALQATVGEAQQQYRIQATGFMQQQQANAVQLQALNARMQQIAACMAQDQVKMQATQQPQPPTTMRPGVRPMIPGAPQQGMGAQAIMVEIQQHQAEIQQIRQQMQVIQNQDVQMGASIANLQTQFNRTAGTAQADLNTKLQRRDVLAREMETLERQRTAPFDPAAFSTPEIDDLVRRRRSLKTYSDLPLEARREEILAQFDCGADKEPKRPAINAQAAEIKEPAFVSARKPLPNVPQPAAPQVMRAEPTPESSGLPSPKPQPAAAIKPPANAGDPSDVVITNNHAGAVRVFGLSPGADNELFVRSLEAGEEAMIPARIGQTLIIKTSSGARELERHKVVKKLEVLKVGAAPQ</sequence>
<feature type="chain" id="PRO_5046321181" evidence="3">
    <location>
        <begin position="19"/>
        <end position="897"/>
    </location>
</feature>
<evidence type="ECO:0000313" key="4">
    <source>
        <dbReference type="EMBL" id="MFC5453899.1"/>
    </source>
</evidence>
<name>A0ABW0KKP4_9BACT</name>
<feature type="region of interest" description="Disordered" evidence="2">
    <location>
        <begin position="773"/>
        <end position="823"/>
    </location>
</feature>
<feature type="compositionally biased region" description="Low complexity" evidence="2">
    <location>
        <begin position="807"/>
        <end position="817"/>
    </location>
</feature>
<comment type="caution">
    <text evidence="4">The sequence shown here is derived from an EMBL/GenBank/DDBJ whole genome shotgun (WGS) entry which is preliminary data.</text>
</comment>
<gene>
    <name evidence="4" type="ORF">ACFQDI_03440</name>
</gene>
<dbReference type="Pfam" id="PF13620">
    <property type="entry name" value="CarboxypepD_reg"/>
    <property type="match status" value="1"/>
</dbReference>
<protein>
    <submittedName>
        <fullName evidence="4">Carboxypeptidase regulatory-like domain-containing protein</fullName>
    </submittedName>
</protein>
<dbReference type="Proteomes" id="UP001596052">
    <property type="component" value="Unassembled WGS sequence"/>
</dbReference>
<reference evidence="5" key="1">
    <citation type="journal article" date="2019" name="Int. J. Syst. Evol. Microbiol.">
        <title>The Global Catalogue of Microorganisms (GCM) 10K type strain sequencing project: providing services to taxonomists for standard genome sequencing and annotation.</title>
        <authorList>
            <consortium name="The Broad Institute Genomics Platform"/>
            <consortium name="The Broad Institute Genome Sequencing Center for Infectious Disease"/>
            <person name="Wu L."/>
            <person name="Ma J."/>
        </authorList>
    </citation>
    <scope>NUCLEOTIDE SEQUENCE [LARGE SCALE GENOMIC DNA]</scope>
    <source>
        <strain evidence="5">CGMCC 4.1469</strain>
    </source>
</reference>
<accession>A0ABW0KKP4</accession>
<keyword evidence="1" id="KW-0175">Coiled coil</keyword>
<evidence type="ECO:0000313" key="5">
    <source>
        <dbReference type="Proteomes" id="UP001596052"/>
    </source>
</evidence>
<evidence type="ECO:0000256" key="2">
    <source>
        <dbReference type="SAM" id="MobiDB-lite"/>
    </source>
</evidence>
<dbReference type="RefSeq" id="WP_377163427.1">
    <property type="nucleotide sequence ID" value="NZ_JBHSMQ010000001.1"/>
</dbReference>
<keyword evidence="3" id="KW-0732">Signal</keyword>
<dbReference type="SUPFAM" id="SSF49478">
    <property type="entry name" value="Cna protein B-type domain"/>
    <property type="match status" value="2"/>
</dbReference>
<keyword evidence="5" id="KW-1185">Reference proteome</keyword>
<dbReference type="InterPro" id="IPR013783">
    <property type="entry name" value="Ig-like_fold"/>
</dbReference>